<keyword evidence="2 3" id="KW-0808">Transferase</keyword>
<dbReference type="RefSeq" id="WP_137143730.1">
    <property type="nucleotide sequence ID" value="NZ_CP032350.1"/>
</dbReference>
<keyword evidence="1" id="KW-0328">Glycosyltransferase</keyword>
<evidence type="ECO:0000256" key="1">
    <source>
        <dbReference type="ARBA" id="ARBA00022676"/>
    </source>
</evidence>
<dbReference type="Proteomes" id="UP000298693">
    <property type="component" value="Plasmid p5"/>
</dbReference>
<dbReference type="PANTHER" id="PTHR12526">
    <property type="entry name" value="GLYCOSYLTRANSFERASE"/>
    <property type="match status" value="1"/>
</dbReference>
<protein>
    <submittedName>
        <fullName evidence="3">Glycosyltransferase</fullName>
    </submittedName>
</protein>
<dbReference type="Gene3D" id="3.40.50.2000">
    <property type="entry name" value="Glycogen Phosphorylase B"/>
    <property type="match status" value="2"/>
</dbReference>
<evidence type="ECO:0000313" key="3">
    <source>
        <dbReference type="EMBL" id="QCO19941.1"/>
    </source>
</evidence>
<accession>A0A4D8RDK1</accession>
<reference evidence="3 4" key="1">
    <citation type="submission" date="2018-09" db="EMBL/GenBank/DDBJ databases">
        <title>Whole genome based analysis of evolution and adaptive divergence in Indian and Brazilian strains of Azospirillum brasilense.</title>
        <authorList>
            <person name="Singh C."/>
            <person name="Tripathi A.K."/>
        </authorList>
    </citation>
    <scope>NUCLEOTIDE SEQUENCE [LARGE SCALE GENOMIC DNA]</scope>
    <source>
        <strain evidence="3 4">MTCC4039</strain>
        <plasmid evidence="3 4">p5</plasmid>
    </source>
</reference>
<dbReference type="PANTHER" id="PTHR12526:SF510">
    <property type="entry name" value="D-INOSITOL 3-PHOSPHATE GLYCOSYLTRANSFERASE"/>
    <property type="match status" value="1"/>
</dbReference>
<dbReference type="SUPFAM" id="SSF53756">
    <property type="entry name" value="UDP-Glycosyltransferase/glycogen phosphorylase"/>
    <property type="match status" value="1"/>
</dbReference>
<evidence type="ECO:0000313" key="4">
    <source>
        <dbReference type="Proteomes" id="UP000298693"/>
    </source>
</evidence>
<name>A0A4D8RDK1_AZOBR</name>
<proteinExistence type="predicted"/>
<gene>
    <name evidence="3" type="ORF">D3869_32375</name>
</gene>
<keyword evidence="3" id="KW-0614">Plasmid</keyword>
<organism evidence="3 4">
    <name type="scientific">Azospirillum brasilense</name>
    <dbReference type="NCBI Taxonomy" id="192"/>
    <lineage>
        <taxon>Bacteria</taxon>
        <taxon>Pseudomonadati</taxon>
        <taxon>Pseudomonadota</taxon>
        <taxon>Alphaproteobacteria</taxon>
        <taxon>Rhodospirillales</taxon>
        <taxon>Azospirillaceae</taxon>
        <taxon>Azospirillum</taxon>
    </lineage>
</organism>
<dbReference type="EMBL" id="CP032350">
    <property type="protein sequence ID" value="QCO19941.1"/>
    <property type="molecule type" value="Genomic_DNA"/>
</dbReference>
<sequence length="355" mass="39851">MRILLLSRYGLRGPSSRLRHYQFLPALERAGMSVETMPLLSDSYLEALYAGRPRPFRSVAQGYLDRVRRFCDTRSFDLLWIEKEILPWLPYGGERALLDAAPPYVLDFDDAWFHRYDLSRWWPVRRLLGDKLDRLMRRAALVTVGNGYLAGRAESAGARHVEILPTVVDLDHYPVPSPSEPDRPMVVGWIGSPITEHYLDLIAAPLRDVKEGKGVGISLVGASPAALGALRPDRYPWEEETESRRIAGFDVGVMPLSDTPWERGKCGYKLIQYMACGKPVVASPVGMNRDIVEHGVNGFLATTPEDWTMALGRLAADPDLRRRMGAAGRARVEALYSLDRMAPRLVELLQAARRG</sequence>
<evidence type="ECO:0000256" key="2">
    <source>
        <dbReference type="ARBA" id="ARBA00022679"/>
    </source>
</evidence>
<geneLocation type="plasmid" evidence="3">
    <name>p5</name>
</geneLocation>
<dbReference type="CDD" id="cd03801">
    <property type="entry name" value="GT4_PimA-like"/>
    <property type="match status" value="1"/>
</dbReference>
<dbReference type="AlphaFoldDB" id="A0A4D8RDK1"/>
<dbReference type="GO" id="GO:0016757">
    <property type="term" value="F:glycosyltransferase activity"/>
    <property type="evidence" value="ECO:0007669"/>
    <property type="project" value="UniProtKB-KW"/>
</dbReference>
<dbReference type="Pfam" id="PF13692">
    <property type="entry name" value="Glyco_trans_1_4"/>
    <property type="match status" value="1"/>
</dbReference>